<proteinExistence type="predicted"/>
<evidence type="ECO:0000313" key="1">
    <source>
        <dbReference type="EMBL" id="SFM52462.1"/>
    </source>
</evidence>
<organism evidence="1 2">
    <name type="scientific">Nitrosomonas communis</name>
    <dbReference type="NCBI Taxonomy" id="44574"/>
    <lineage>
        <taxon>Bacteria</taxon>
        <taxon>Pseudomonadati</taxon>
        <taxon>Pseudomonadota</taxon>
        <taxon>Betaproteobacteria</taxon>
        <taxon>Nitrosomonadales</taxon>
        <taxon>Nitrosomonadaceae</taxon>
        <taxon>Nitrosomonas</taxon>
    </lineage>
</organism>
<dbReference type="Proteomes" id="UP000183287">
    <property type="component" value="Unassembled WGS sequence"/>
</dbReference>
<reference evidence="2" key="1">
    <citation type="submission" date="2016-10" db="EMBL/GenBank/DDBJ databases">
        <authorList>
            <person name="Varghese N."/>
            <person name="Submissions S."/>
        </authorList>
    </citation>
    <scope>NUCLEOTIDE SEQUENCE [LARGE SCALE GENOMIC DNA]</scope>
    <source>
        <strain evidence="2">Nm44</strain>
    </source>
</reference>
<sequence length="126" mass="13575">MELDEFIKSVIVKVLSGIRQAQDEEKVGAFVVPGKEGGHEYPKNARVSSSARLKSTIIDFDVAITVESSDKTAGGGGLKIAGIGADIKGESATKDTRVSRIQFGVPILLPENQRNWYEEITKKEGA</sequence>
<protein>
    <submittedName>
        <fullName evidence="1">Uncharacterized protein</fullName>
    </submittedName>
</protein>
<dbReference type="OrthoDB" id="7865574at2"/>
<keyword evidence="2" id="KW-1185">Reference proteome</keyword>
<dbReference type="AlphaFoldDB" id="A0A1I4RJI3"/>
<dbReference type="EMBL" id="FOUB01000033">
    <property type="protein sequence ID" value="SFM52462.1"/>
    <property type="molecule type" value="Genomic_DNA"/>
</dbReference>
<name>A0A1I4RJI3_9PROT</name>
<gene>
    <name evidence="1" type="ORF">SAMN05421863_103330</name>
</gene>
<accession>A0A1I4RJI3</accession>
<evidence type="ECO:0000313" key="2">
    <source>
        <dbReference type="Proteomes" id="UP000183287"/>
    </source>
</evidence>
<dbReference type="RefSeq" id="WP_074905862.1">
    <property type="nucleotide sequence ID" value="NZ_FOUB01000033.1"/>
</dbReference>